<feature type="transmembrane region" description="Helical" evidence="12">
    <location>
        <begin position="284"/>
        <end position="303"/>
    </location>
</feature>
<proteinExistence type="predicted"/>
<evidence type="ECO:0000256" key="13">
    <source>
        <dbReference type="SAM" id="SignalP"/>
    </source>
</evidence>
<protein>
    <recommendedName>
        <fullName evidence="10">Cytochrome b561 and DOMON domain-containing protein</fullName>
    </recommendedName>
</protein>
<name>A0A9E7KMQ7_9LILI</name>
<keyword evidence="17" id="KW-1185">Reference proteome</keyword>
<dbReference type="CDD" id="cd08760">
    <property type="entry name" value="Cyt_b561_FRRS1_like"/>
    <property type="match status" value="1"/>
</dbReference>
<dbReference type="Pfam" id="PF03188">
    <property type="entry name" value="Cytochrom_B561"/>
    <property type="match status" value="1"/>
</dbReference>
<dbReference type="PROSITE" id="PS50939">
    <property type="entry name" value="CYTOCHROME_B561"/>
    <property type="match status" value="1"/>
</dbReference>
<dbReference type="PROSITE" id="PS50836">
    <property type="entry name" value="DOMON"/>
    <property type="match status" value="1"/>
</dbReference>
<keyword evidence="7 12" id="KW-1133">Transmembrane helix</keyword>
<evidence type="ECO:0000256" key="3">
    <source>
        <dbReference type="ARBA" id="ARBA00022692"/>
    </source>
</evidence>
<comment type="subcellular location">
    <subcellularLocation>
        <location evidence="1">Membrane</location>
        <topology evidence="1">Multi-pass membrane protein</topology>
    </subcellularLocation>
</comment>
<dbReference type="OrthoDB" id="2419613at2759"/>
<feature type="signal peptide" evidence="13">
    <location>
        <begin position="1"/>
        <end position="30"/>
    </location>
</feature>
<evidence type="ECO:0000256" key="9">
    <source>
        <dbReference type="ARBA" id="ARBA00053871"/>
    </source>
</evidence>
<feature type="binding site" description="axial binding residue" evidence="11">
    <location>
        <position position="281"/>
    </location>
    <ligand>
        <name>heme b</name>
        <dbReference type="ChEBI" id="CHEBI:60344"/>
        <label>1</label>
    </ligand>
    <ligandPart>
        <name>Fe</name>
        <dbReference type="ChEBI" id="CHEBI:18248"/>
    </ligandPart>
</feature>
<feature type="binding site" description="axial binding residue" evidence="11">
    <location>
        <position position="248"/>
    </location>
    <ligand>
        <name>heme b</name>
        <dbReference type="ChEBI" id="CHEBI:60344"/>
        <label>1</label>
    </ligand>
    <ligandPart>
        <name>Fe</name>
        <dbReference type="ChEBI" id="CHEBI:18248"/>
    </ligandPart>
</feature>
<dbReference type="CDD" id="cd09629">
    <property type="entry name" value="DOMON_CIL1_like"/>
    <property type="match status" value="1"/>
</dbReference>
<evidence type="ECO:0000256" key="5">
    <source>
        <dbReference type="ARBA" id="ARBA00022729"/>
    </source>
</evidence>
<feature type="transmembrane region" description="Helical" evidence="12">
    <location>
        <begin position="243"/>
        <end position="264"/>
    </location>
</feature>
<feature type="binding site" description="axial binding residue" evidence="11">
    <location>
        <position position="212"/>
    </location>
    <ligand>
        <name>heme b</name>
        <dbReference type="ChEBI" id="CHEBI:60344"/>
        <label>1</label>
    </ligand>
    <ligandPart>
        <name>Fe</name>
        <dbReference type="ChEBI" id="CHEBI:18248"/>
    </ligandPart>
</feature>
<dbReference type="GO" id="GO:0046872">
    <property type="term" value="F:metal ion binding"/>
    <property type="evidence" value="ECO:0007669"/>
    <property type="project" value="UniProtKB-KW"/>
</dbReference>
<evidence type="ECO:0000259" key="14">
    <source>
        <dbReference type="PROSITE" id="PS50836"/>
    </source>
</evidence>
<dbReference type="PANTHER" id="PTHR23130">
    <property type="entry name" value="CYTOCHROME B561 AND DOMON DOMAIN-CONTAINING PROTEIN"/>
    <property type="match status" value="1"/>
</dbReference>
<dbReference type="Pfam" id="PF04526">
    <property type="entry name" value="DUF568"/>
    <property type="match status" value="1"/>
</dbReference>
<dbReference type="GO" id="GO:0016020">
    <property type="term" value="C:membrane"/>
    <property type="evidence" value="ECO:0007669"/>
    <property type="project" value="UniProtKB-SubCell"/>
</dbReference>
<evidence type="ECO:0000256" key="11">
    <source>
        <dbReference type="PIRSR" id="PIRSR037471-1"/>
    </source>
</evidence>
<evidence type="ECO:0000256" key="10">
    <source>
        <dbReference type="PIRNR" id="PIRNR037471"/>
    </source>
</evidence>
<dbReference type="EMBL" id="CP097510">
    <property type="protein sequence ID" value="URE26933.1"/>
    <property type="molecule type" value="Genomic_DNA"/>
</dbReference>
<gene>
    <name evidence="16" type="ORF">MUK42_17772</name>
</gene>
<feature type="domain" description="Cytochrome b561" evidence="15">
    <location>
        <begin position="174"/>
        <end position="372"/>
    </location>
</feature>
<evidence type="ECO:0000259" key="15">
    <source>
        <dbReference type="PROSITE" id="PS50939"/>
    </source>
</evidence>
<feature type="binding site" description="axial binding residue" evidence="11">
    <location>
        <position position="317"/>
    </location>
    <ligand>
        <name>heme b</name>
        <dbReference type="ChEBI" id="CHEBI:60344"/>
        <label>1</label>
    </ligand>
    <ligandPart>
        <name>Fe</name>
        <dbReference type="ChEBI" id="CHEBI:18248"/>
    </ligandPart>
</feature>
<accession>A0A9E7KMQ7</accession>
<keyword evidence="2 10" id="KW-0813">Transport</keyword>
<reference evidence="16" key="1">
    <citation type="submission" date="2022-05" db="EMBL/GenBank/DDBJ databases">
        <title>The Musa troglodytarum L. genome provides insights into the mechanism of non-climacteric behaviour and enrichment of carotenoids.</title>
        <authorList>
            <person name="Wang J."/>
        </authorList>
    </citation>
    <scope>NUCLEOTIDE SEQUENCE</scope>
    <source>
        <tissue evidence="16">Leaf</tissue>
    </source>
</reference>
<dbReference type="SMART" id="SM00665">
    <property type="entry name" value="B561"/>
    <property type="match status" value="1"/>
</dbReference>
<dbReference type="InterPro" id="IPR045265">
    <property type="entry name" value="AIR12_DOMON"/>
</dbReference>
<comment type="cofactor">
    <cofactor evidence="10">
        <name>heme b</name>
        <dbReference type="ChEBI" id="CHEBI:60344"/>
    </cofactor>
    <text evidence="10">Binds 2 heme b groups non-covalently.</text>
</comment>
<evidence type="ECO:0000256" key="2">
    <source>
        <dbReference type="ARBA" id="ARBA00022448"/>
    </source>
</evidence>
<comment type="function">
    <text evidence="9">May act as a catecholamine-responsive trans-membrane electron transporter.</text>
</comment>
<dbReference type="InterPro" id="IPR005018">
    <property type="entry name" value="DOMON_domain"/>
</dbReference>
<feature type="transmembrane region" description="Helical" evidence="12">
    <location>
        <begin position="347"/>
        <end position="372"/>
    </location>
</feature>
<keyword evidence="6 10" id="KW-0249">Electron transport</keyword>
<feature type="domain" description="DOMON" evidence="14">
    <location>
        <begin position="54"/>
        <end position="167"/>
    </location>
</feature>
<dbReference type="InterPro" id="IPR006593">
    <property type="entry name" value="Cyt_b561/ferric_Rdtase_TM"/>
</dbReference>
<organism evidence="16 17">
    <name type="scientific">Musa troglodytarum</name>
    <name type="common">fe'i banana</name>
    <dbReference type="NCBI Taxonomy" id="320322"/>
    <lineage>
        <taxon>Eukaryota</taxon>
        <taxon>Viridiplantae</taxon>
        <taxon>Streptophyta</taxon>
        <taxon>Embryophyta</taxon>
        <taxon>Tracheophyta</taxon>
        <taxon>Spermatophyta</taxon>
        <taxon>Magnoliopsida</taxon>
        <taxon>Liliopsida</taxon>
        <taxon>Zingiberales</taxon>
        <taxon>Musaceae</taxon>
        <taxon>Musa</taxon>
    </lineage>
</organism>
<evidence type="ECO:0000313" key="17">
    <source>
        <dbReference type="Proteomes" id="UP001055439"/>
    </source>
</evidence>
<evidence type="ECO:0000256" key="7">
    <source>
        <dbReference type="ARBA" id="ARBA00022989"/>
    </source>
</evidence>
<evidence type="ECO:0000313" key="16">
    <source>
        <dbReference type="EMBL" id="URE26933.1"/>
    </source>
</evidence>
<evidence type="ECO:0000256" key="6">
    <source>
        <dbReference type="ARBA" id="ARBA00022982"/>
    </source>
</evidence>
<dbReference type="PIRSF" id="PIRSF037471">
    <property type="entry name" value="UCP037471"/>
    <property type="match status" value="1"/>
</dbReference>
<keyword evidence="4 11" id="KW-0479">Metal-binding</keyword>
<evidence type="ECO:0000256" key="12">
    <source>
        <dbReference type="SAM" id="Phobius"/>
    </source>
</evidence>
<keyword evidence="11" id="KW-0408">Iron</keyword>
<keyword evidence="3 12" id="KW-0812">Transmembrane</keyword>
<feature type="chain" id="PRO_5039195893" description="Cytochrome b561 and DOMON domain-containing protein" evidence="13">
    <location>
        <begin position="31"/>
        <end position="392"/>
    </location>
</feature>
<feature type="transmembrane region" description="Helical" evidence="12">
    <location>
        <begin position="315"/>
        <end position="341"/>
    </location>
</feature>
<evidence type="ECO:0000256" key="4">
    <source>
        <dbReference type="ARBA" id="ARBA00022723"/>
    </source>
</evidence>
<feature type="transmembrane region" description="Helical" evidence="12">
    <location>
        <begin position="213"/>
        <end position="231"/>
    </location>
</feature>
<dbReference type="Gene3D" id="1.20.120.1770">
    <property type="match status" value="1"/>
</dbReference>
<dbReference type="FunFam" id="1.20.120.1770:FF:000007">
    <property type="entry name" value="Cytochrome b561 and DOMON domain-containing protein"/>
    <property type="match status" value="1"/>
</dbReference>
<evidence type="ECO:0000256" key="1">
    <source>
        <dbReference type="ARBA" id="ARBA00004141"/>
    </source>
</evidence>
<dbReference type="AlphaFoldDB" id="A0A9E7KMQ7"/>
<evidence type="ECO:0000256" key="8">
    <source>
        <dbReference type="ARBA" id="ARBA00023136"/>
    </source>
</evidence>
<dbReference type="PANTHER" id="PTHR23130:SF195">
    <property type="entry name" value="CYTOCHROME B561 AND DOMON DOMAIN-CONTAINING PROTEIN"/>
    <property type="match status" value="1"/>
</dbReference>
<sequence>MTRKCRVLQRAALWFRLALLLLSAVGYAAAAGRCSSVAFPSNRLYAACSDLPHHSSSIHWSYDSAAATLSFAFVAPPPQPKGWVAWAINPTADGMLGSQTLIAFHQPGGSMGVRTYNITAYAPITEGPIDFNASNLAAEHSGGVMRLYGKLKLPAGMTVVKQVWQVGSSVADGVPQKHDFQPDNLQSKGTLDLIKGAISSSGGSTTVKKNVHGVLNAVSWGIMLPIGAIIARYLKTFKSADPAWFYLHVTCQIVGYGVGVGGWATGLYLGSKSKGIQYTTHRSIGITLFCLGTLQVFALFLRPSKDHKYRFIWNIYHYLVGYTVIVLGIVNVFKGLAILGVDHKWTMGYVTAVAILGGIALFLEVVTWFVVLKRKADARSSSNGVQHPLSDA</sequence>
<dbReference type="InterPro" id="IPR017214">
    <property type="entry name" value="UCP037471"/>
</dbReference>
<keyword evidence="8 10" id="KW-0472">Membrane</keyword>
<dbReference type="Proteomes" id="UP001055439">
    <property type="component" value="Chromosome 8"/>
</dbReference>
<keyword evidence="5 13" id="KW-0732">Signal</keyword>